<keyword evidence="2" id="KW-1185">Reference proteome</keyword>
<sequence length="314" mass="33298">MGALAREVLAEAEAVHVDADRLVPLLGDAEEVAEPRVADDAVFDGLADGRLDVVAVVGLLLGRGVQKHLHVLDRREVGLVALGVDEVLQFGLRELAGADDALPRRNLVAVGAADLRHAEREAIARVLLDARELHEDALRRLGAEVAGRRGAGSDVRLEHEVEVLDRLAGEVRAAGRTDEAEVGDFLRRLLGRQCLRVLQFGVVLDEVVRAVGLAALGALDEHVVEAVEVARRLEDGLGHDGRRFDFEVALLDGEALAPRLFDVGLQGRALRAVGVEPADAAVGLRGAEEKAASLGEFGERCGLVALTHTAPPAG</sequence>
<evidence type="ECO:0000313" key="2">
    <source>
        <dbReference type="Proteomes" id="UP000011559"/>
    </source>
</evidence>
<dbReference type="Proteomes" id="UP000011559">
    <property type="component" value="Unassembled WGS sequence"/>
</dbReference>
<dbReference type="AlphaFoldDB" id="M0GNE3"/>
<dbReference type="EMBL" id="AOLG01000008">
    <property type="protein sequence ID" value="ELZ73756.1"/>
    <property type="molecule type" value="Genomic_DNA"/>
</dbReference>
<comment type="caution">
    <text evidence="1">The sequence shown here is derived from an EMBL/GenBank/DDBJ whole genome shotgun (WGS) entry which is preliminary data.</text>
</comment>
<accession>M0GNE3</accession>
<proteinExistence type="predicted"/>
<organism evidence="1 2">
    <name type="scientific">Haloferax prahovense (strain DSM 18310 / JCM 13924 / TL6)</name>
    <dbReference type="NCBI Taxonomy" id="1227461"/>
    <lineage>
        <taxon>Archaea</taxon>
        <taxon>Methanobacteriati</taxon>
        <taxon>Methanobacteriota</taxon>
        <taxon>Stenosarchaea group</taxon>
        <taxon>Halobacteria</taxon>
        <taxon>Halobacteriales</taxon>
        <taxon>Haloferacaceae</taxon>
        <taxon>Haloferax</taxon>
    </lineage>
</organism>
<reference evidence="1 2" key="1">
    <citation type="journal article" date="2014" name="PLoS Genet.">
        <title>Phylogenetically driven sequencing of extremely halophilic archaea reveals strategies for static and dynamic osmo-response.</title>
        <authorList>
            <person name="Becker E.A."/>
            <person name="Seitzer P.M."/>
            <person name="Tritt A."/>
            <person name="Larsen D."/>
            <person name="Krusor M."/>
            <person name="Yao A.I."/>
            <person name="Wu D."/>
            <person name="Madern D."/>
            <person name="Eisen J.A."/>
            <person name="Darling A.E."/>
            <person name="Facciotti M.T."/>
        </authorList>
    </citation>
    <scope>NUCLEOTIDE SEQUENCE [LARGE SCALE GENOMIC DNA]</scope>
    <source>
        <strain evidence="2">DSM 18310 / JCM 13924 / TL6</strain>
    </source>
</reference>
<protein>
    <submittedName>
        <fullName evidence="1">Uncharacterized protein</fullName>
    </submittedName>
</protein>
<name>M0GNE3_HALPT</name>
<evidence type="ECO:0000313" key="1">
    <source>
        <dbReference type="EMBL" id="ELZ73756.1"/>
    </source>
</evidence>
<gene>
    <name evidence="1" type="ORF">C457_00685</name>
</gene>